<evidence type="ECO:0000313" key="8">
    <source>
        <dbReference type="EMBL" id="KXZ41898.1"/>
    </source>
</evidence>
<feature type="transmembrane region" description="Helical" evidence="7">
    <location>
        <begin position="76"/>
        <end position="94"/>
    </location>
</feature>
<feature type="transmembrane region" description="Helical" evidence="7">
    <location>
        <begin position="197"/>
        <end position="219"/>
    </location>
</feature>
<evidence type="ECO:0000256" key="4">
    <source>
        <dbReference type="ARBA" id="ARBA00022989"/>
    </source>
</evidence>
<evidence type="ECO:0000256" key="6">
    <source>
        <dbReference type="SAM" id="MobiDB-lite"/>
    </source>
</evidence>
<evidence type="ECO:0000313" key="9">
    <source>
        <dbReference type="Proteomes" id="UP000075714"/>
    </source>
</evidence>
<evidence type="ECO:0000256" key="2">
    <source>
        <dbReference type="ARBA" id="ARBA00022448"/>
    </source>
</evidence>
<feature type="transmembrane region" description="Helical" evidence="7">
    <location>
        <begin position="530"/>
        <end position="551"/>
    </location>
</feature>
<keyword evidence="3 7" id="KW-0812">Transmembrane</keyword>
<feature type="transmembrane region" description="Helical" evidence="7">
    <location>
        <begin position="503"/>
        <end position="524"/>
    </location>
</feature>
<dbReference type="GO" id="GO:0016020">
    <property type="term" value="C:membrane"/>
    <property type="evidence" value="ECO:0007669"/>
    <property type="project" value="UniProtKB-SubCell"/>
</dbReference>
<dbReference type="AlphaFoldDB" id="A0A150FWE5"/>
<dbReference type="InterPro" id="IPR002293">
    <property type="entry name" value="AA/rel_permease1"/>
</dbReference>
<keyword evidence="5 7" id="KW-0472">Membrane</keyword>
<evidence type="ECO:0000256" key="5">
    <source>
        <dbReference type="ARBA" id="ARBA00023136"/>
    </source>
</evidence>
<keyword evidence="4 7" id="KW-1133">Transmembrane helix</keyword>
<sequence>MQRVQSPGASRQQTAGGSSNTANGVAAGVFGGSHGRQRRGAGGGGSRAGYYKSRAGKWDEVKLWQMGYRQELRRSFTLLNNLAICTSVLSFYAVADTYGTQGMAYGGPVSVIWGWVLCSVFSLIVALCLAELLSAYPTTGGIYYWSWVMAPVRHRTILCWMAGWLNLLGQVAFTAGLEYALAKSVASVVAMHTADAWGAGGLVLSRPAVLGVLFGMLTLHACLNSISSSVTAYTNTLSFFWHILATTGLCAALLLLPRRLNSAEYVFAAWTPNSDVHGIKSPAYTFLMGLLMAQWIIMGYDASIHVVEETIDAERAGSVALVGSVAITCGLGFVLLLCLTFAMQSMTNILRAGHGGDGQDAHNAITRLLWDVFRSRYGSGIGALGLSYVPLVGLFFCANASLAANARMAFAFSRDGAMPGARLWRRLDARSRLPVAACWLMALLAGLLAAPCIFNELLFDTISAGSVVALSLSYGIPISLRIFHNPYSFLPGPFSLGRASKPLAVLACAWILLTSVVFVLPTSYPVTAGSANYTAALVAAVLAMAAVLFYAPGFGGRHWFTGPAPNID</sequence>
<feature type="transmembrane region" description="Helical" evidence="7">
    <location>
        <begin position="462"/>
        <end position="483"/>
    </location>
</feature>
<feature type="transmembrane region" description="Helical" evidence="7">
    <location>
        <begin position="388"/>
        <end position="412"/>
    </location>
</feature>
<dbReference type="STRING" id="33097.A0A150FWE5"/>
<feature type="compositionally biased region" description="Gly residues" evidence="6">
    <location>
        <begin position="30"/>
        <end position="47"/>
    </location>
</feature>
<feature type="transmembrane region" description="Helical" evidence="7">
    <location>
        <begin position="433"/>
        <end position="450"/>
    </location>
</feature>
<organism evidence="8 9">
    <name type="scientific">Gonium pectorale</name>
    <name type="common">Green alga</name>
    <dbReference type="NCBI Taxonomy" id="33097"/>
    <lineage>
        <taxon>Eukaryota</taxon>
        <taxon>Viridiplantae</taxon>
        <taxon>Chlorophyta</taxon>
        <taxon>core chlorophytes</taxon>
        <taxon>Chlorophyceae</taxon>
        <taxon>CS clade</taxon>
        <taxon>Chlamydomonadales</taxon>
        <taxon>Volvocaceae</taxon>
        <taxon>Gonium</taxon>
    </lineage>
</organism>
<dbReference type="InterPro" id="IPR004840">
    <property type="entry name" value="Amino_acid_permease_CS"/>
</dbReference>
<feature type="transmembrane region" description="Helical" evidence="7">
    <location>
        <begin position="157"/>
        <end position="177"/>
    </location>
</feature>
<keyword evidence="9" id="KW-1185">Reference proteome</keyword>
<keyword evidence="2" id="KW-0813">Transport</keyword>
<evidence type="ECO:0000256" key="7">
    <source>
        <dbReference type="SAM" id="Phobius"/>
    </source>
</evidence>
<proteinExistence type="predicted"/>
<evidence type="ECO:0000256" key="3">
    <source>
        <dbReference type="ARBA" id="ARBA00022692"/>
    </source>
</evidence>
<dbReference type="PROSITE" id="PS00218">
    <property type="entry name" value="AMINO_ACID_PERMEASE_1"/>
    <property type="match status" value="1"/>
</dbReference>
<dbReference type="Proteomes" id="UP000075714">
    <property type="component" value="Unassembled WGS sequence"/>
</dbReference>
<dbReference type="EMBL" id="LSYV01000248">
    <property type="protein sequence ID" value="KXZ41898.1"/>
    <property type="molecule type" value="Genomic_DNA"/>
</dbReference>
<reference evidence="9" key="1">
    <citation type="journal article" date="2016" name="Nat. Commun.">
        <title>The Gonium pectorale genome demonstrates co-option of cell cycle regulation during the evolution of multicellularity.</title>
        <authorList>
            <person name="Hanschen E.R."/>
            <person name="Marriage T.N."/>
            <person name="Ferris P.J."/>
            <person name="Hamaji T."/>
            <person name="Toyoda A."/>
            <person name="Fujiyama A."/>
            <person name="Neme R."/>
            <person name="Noguchi H."/>
            <person name="Minakuchi Y."/>
            <person name="Suzuki M."/>
            <person name="Kawai-Toyooka H."/>
            <person name="Smith D.R."/>
            <person name="Sparks H."/>
            <person name="Anderson J."/>
            <person name="Bakaric R."/>
            <person name="Luria V."/>
            <person name="Karger A."/>
            <person name="Kirschner M.W."/>
            <person name="Durand P.M."/>
            <person name="Michod R.E."/>
            <person name="Nozaki H."/>
            <person name="Olson B.J."/>
        </authorList>
    </citation>
    <scope>NUCLEOTIDE SEQUENCE [LARGE SCALE GENOMIC DNA]</scope>
    <source>
        <strain evidence="9">NIES-2863</strain>
    </source>
</reference>
<dbReference type="PANTHER" id="PTHR45649:SF26">
    <property type="entry name" value="OS04G0435100 PROTEIN"/>
    <property type="match status" value="1"/>
</dbReference>
<dbReference type="PIRSF" id="PIRSF006060">
    <property type="entry name" value="AA_transporter"/>
    <property type="match status" value="1"/>
</dbReference>
<feature type="region of interest" description="Disordered" evidence="6">
    <location>
        <begin position="30"/>
        <end position="49"/>
    </location>
</feature>
<feature type="transmembrane region" description="Helical" evidence="7">
    <location>
        <begin position="283"/>
        <end position="307"/>
    </location>
</feature>
<name>A0A150FWE5_GONPE</name>
<feature type="region of interest" description="Disordered" evidence="6">
    <location>
        <begin position="1"/>
        <end position="23"/>
    </location>
</feature>
<comment type="caution">
    <text evidence="8">The sequence shown here is derived from an EMBL/GenBank/DDBJ whole genome shotgun (WGS) entry which is preliminary data.</text>
</comment>
<gene>
    <name evidence="8" type="ORF">GPECTOR_249g616</name>
</gene>
<protein>
    <recommendedName>
        <fullName evidence="10">Amino acid permease/ SLC12A domain-containing protein</fullName>
    </recommendedName>
</protein>
<dbReference type="GO" id="GO:0022857">
    <property type="term" value="F:transmembrane transporter activity"/>
    <property type="evidence" value="ECO:0007669"/>
    <property type="project" value="InterPro"/>
</dbReference>
<feature type="transmembrane region" description="Helical" evidence="7">
    <location>
        <begin position="114"/>
        <end position="136"/>
    </location>
</feature>
<feature type="transmembrane region" description="Helical" evidence="7">
    <location>
        <begin position="239"/>
        <end position="256"/>
    </location>
</feature>
<dbReference type="GO" id="GO:0006865">
    <property type="term" value="P:amino acid transport"/>
    <property type="evidence" value="ECO:0007669"/>
    <property type="project" value="InterPro"/>
</dbReference>
<comment type="subcellular location">
    <subcellularLocation>
        <location evidence="1">Membrane</location>
        <topology evidence="1">Multi-pass membrane protein</topology>
    </subcellularLocation>
</comment>
<dbReference type="OrthoDB" id="3257095at2759"/>
<dbReference type="Gene3D" id="1.20.1740.10">
    <property type="entry name" value="Amino acid/polyamine transporter I"/>
    <property type="match status" value="1"/>
</dbReference>
<dbReference type="Pfam" id="PF13520">
    <property type="entry name" value="AA_permease_2"/>
    <property type="match status" value="1"/>
</dbReference>
<evidence type="ECO:0008006" key="10">
    <source>
        <dbReference type="Google" id="ProtNLM"/>
    </source>
</evidence>
<evidence type="ECO:0000256" key="1">
    <source>
        <dbReference type="ARBA" id="ARBA00004141"/>
    </source>
</evidence>
<dbReference type="PANTHER" id="PTHR45649">
    <property type="entry name" value="AMINO-ACID PERMEASE BAT1"/>
    <property type="match status" value="1"/>
</dbReference>
<feature type="transmembrane region" description="Helical" evidence="7">
    <location>
        <begin position="319"/>
        <end position="343"/>
    </location>
</feature>
<accession>A0A150FWE5</accession>